<reference evidence="3 4" key="1">
    <citation type="journal article" date="2020" name="Microorganisms">
        <title>Osmotic Adaptation and Compatible Solute Biosynthesis of Phototrophic Bacteria as Revealed from Genome Analyses.</title>
        <authorList>
            <person name="Imhoff J.F."/>
            <person name="Rahn T."/>
            <person name="Kunzel S."/>
            <person name="Keller A."/>
            <person name="Neulinger S.C."/>
        </authorList>
    </citation>
    <scope>NUCLEOTIDE SEQUENCE [LARGE SCALE GENOMIC DNA]</scope>
    <source>
        <strain evidence="3 4">DSM 6210</strain>
    </source>
</reference>
<name>A0ABS1CB65_9GAMM</name>
<sequence length="359" mass="38686">MEQPSPVIPAAPERILLVRLSAIGDVLFASPLAAAFRRAYPNAYLAWLAEPGCAPLLRHHPHLDEVIEWPAPALRALWRERRLPALAAALYRLRRDLRARRFDVAVDLQGLLKSALPVWLSAAPTRIGLSSREGSRFLLTEVLPREPAAERARIGSEYLHVARTLGLPLDGFEMAVHLGPEEGAAADDLLAAAGAADGCFALCPFTTRPQKHWLVARWAELALRLRAATGLPSVLLGGPDDVEAGTEIAQASGGAAVSLAGRTGLLEAAAVIDRSRAVVAVDTGLGHMGIARKRPTLLLFGSTLPYTDTARPDARVLYHARDCSPCRRRPTCNGRFDCMRDITVDEVMAALRALPGGGW</sequence>
<dbReference type="RefSeq" id="WP_200232846.1">
    <property type="nucleotide sequence ID" value="NZ_NRRV01000001.1"/>
</dbReference>
<gene>
    <name evidence="3" type="ORF">CKO31_00240</name>
</gene>
<evidence type="ECO:0000313" key="4">
    <source>
        <dbReference type="Proteomes" id="UP000748752"/>
    </source>
</evidence>
<dbReference type="EMBL" id="NRRV01000001">
    <property type="protein sequence ID" value="MBK1629182.1"/>
    <property type="molecule type" value="Genomic_DNA"/>
</dbReference>
<keyword evidence="4" id="KW-1185">Reference proteome</keyword>
<accession>A0ABS1CB65</accession>
<dbReference type="Pfam" id="PF01075">
    <property type="entry name" value="Glyco_transf_9"/>
    <property type="match status" value="1"/>
</dbReference>
<dbReference type="SUPFAM" id="SSF53756">
    <property type="entry name" value="UDP-Glycosyltransferase/glycogen phosphorylase"/>
    <property type="match status" value="1"/>
</dbReference>
<dbReference type="PANTHER" id="PTHR30160:SF1">
    <property type="entry name" value="LIPOPOLYSACCHARIDE 1,2-N-ACETYLGLUCOSAMINETRANSFERASE-RELATED"/>
    <property type="match status" value="1"/>
</dbReference>
<protein>
    <submittedName>
        <fullName evidence="3">Lipopolysaccharide heptosyltransferase</fullName>
    </submittedName>
</protein>
<evidence type="ECO:0000256" key="1">
    <source>
        <dbReference type="ARBA" id="ARBA00022676"/>
    </source>
</evidence>
<keyword evidence="1" id="KW-0328">Glycosyltransferase</keyword>
<organism evidence="3 4">
    <name type="scientific">Thiohalocapsa halophila</name>
    <dbReference type="NCBI Taxonomy" id="69359"/>
    <lineage>
        <taxon>Bacteria</taxon>
        <taxon>Pseudomonadati</taxon>
        <taxon>Pseudomonadota</taxon>
        <taxon>Gammaproteobacteria</taxon>
        <taxon>Chromatiales</taxon>
        <taxon>Chromatiaceae</taxon>
        <taxon>Thiohalocapsa</taxon>
    </lineage>
</organism>
<keyword evidence="2" id="KW-0808">Transferase</keyword>
<proteinExistence type="predicted"/>
<dbReference type="Gene3D" id="3.40.50.2000">
    <property type="entry name" value="Glycogen Phosphorylase B"/>
    <property type="match status" value="2"/>
</dbReference>
<dbReference type="InterPro" id="IPR051199">
    <property type="entry name" value="LPS_LOS_Heptosyltrfase"/>
</dbReference>
<dbReference type="PANTHER" id="PTHR30160">
    <property type="entry name" value="TETRAACYLDISACCHARIDE 4'-KINASE-RELATED"/>
    <property type="match status" value="1"/>
</dbReference>
<comment type="caution">
    <text evidence="3">The sequence shown here is derived from an EMBL/GenBank/DDBJ whole genome shotgun (WGS) entry which is preliminary data.</text>
</comment>
<evidence type="ECO:0000313" key="3">
    <source>
        <dbReference type="EMBL" id="MBK1629182.1"/>
    </source>
</evidence>
<dbReference type="CDD" id="cd03789">
    <property type="entry name" value="GT9_LPS_heptosyltransferase"/>
    <property type="match status" value="1"/>
</dbReference>
<dbReference type="InterPro" id="IPR002201">
    <property type="entry name" value="Glyco_trans_9"/>
</dbReference>
<evidence type="ECO:0000256" key="2">
    <source>
        <dbReference type="ARBA" id="ARBA00022679"/>
    </source>
</evidence>
<dbReference type="Proteomes" id="UP000748752">
    <property type="component" value="Unassembled WGS sequence"/>
</dbReference>